<accession>A0A4V6N739</accession>
<reference evidence="2 3" key="1">
    <citation type="submission" date="2018-11" db="EMBL/GenBank/DDBJ databases">
        <title>Genome assembly of Steccherinum ochraceum LE-BIN_3174, the white-rot fungus of the Steccherinaceae family (The Residual Polyporoid clade, Polyporales, Basidiomycota).</title>
        <authorList>
            <person name="Fedorova T.V."/>
            <person name="Glazunova O.A."/>
            <person name="Landesman E.O."/>
            <person name="Moiseenko K.V."/>
            <person name="Psurtseva N.V."/>
            <person name="Savinova O.S."/>
            <person name="Shakhova N.V."/>
            <person name="Tyazhelova T.V."/>
            <person name="Vasina D.V."/>
        </authorList>
    </citation>
    <scope>NUCLEOTIDE SEQUENCE [LARGE SCALE GENOMIC DNA]</scope>
    <source>
        <strain evidence="2 3">LE-BIN_3174</strain>
    </source>
</reference>
<dbReference type="AlphaFoldDB" id="A0A4V6N739"/>
<organism evidence="2 3">
    <name type="scientific">Steccherinum ochraceum</name>
    <dbReference type="NCBI Taxonomy" id="92696"/>
    <lineage>
        <taxon>Eukaryota</taxon>
        <taxon>Fungi</taxon>
        <taxon>Dikarya</taxon>
        <taxon>Basidiomycota</taxon>
        <taxon>Agaricomycotina</taxon>
        <taxon>Agaricomycetes</taxon>
        <taxon>Polyporales</taxon>
        <taxon>Steccherinaceae</taxon>
        <taxon>Steccherinum</taxon>
    </lineage>
</organism>
<gene>
    <name evidence="2" type="ORF">EIP91_004710</name>
</gene>
<feature type="signal peptide" evidence="1">
    <location>
        <begin position="1"/>
        <end position="21"/>
    </location>
</feature>
<evidence type="ECO:0000256" key="1">
    <source>
        <dbReference type="SAM" id="SignalP"/>
    </source>
</evidence>
<comment type="caution">
    <text evidence="2">The sequence shown here is derived from an EMBL/GenBank/DDBJ whole genome shotgun (WGS) entry which is preliminary data.</text>
</comment>
<dbReference type="Proteomes" id="UP000292702">
    <property type="component" value="Unassembled WGS sequence"/>
</dbReference>
<name>A0A4V6N739_9APHY</name>
<proteinExistence type="predicted"/>
<feature type="chain" id="PRO_5020216753" evidence="1">
    <location>
        <begin position="22"/>
        <end position="359"/>
    </location>
</feature>
<dbReference type="EMBL" id="RWJN01000263">
    <property type="protein sequence ID" value="TCD63977.1"/>
    <property type="molecule type" value="Genomic_DNA"/>
</dbReference>
<protein>
    <submittedName>
        <fullName evidence="2">Uncharacterized protein</fullName>
    </submittedName>
</protein>
<keyword evidence="1" id="KW-0732">Signal</keyword>
<evidence type="ECO:0000313" key="2">
    <source>
        <dbReference type="EMBL" id="TCD63977.1"/>
    </source>
</evidence>
<keyword evidence="3" id="KW-1185">Reference proteome</keyword>
<sequence length="359" mass="36933">MLSSFLTVIPVIFGAIAAAQSNPTVVCVAGQCLQGFTNTTIGATLSSSGSPVSILLLPGQYDANTNPQLLHTLLTSASATLAPSPGFANGTSITLPLTMALQPGLSIYPQANFSGSGTFTPLPENNASISSSTFSAGSIMVASNVWAAVASIPSPCSRSSPLPVPRLVREREFAPHLALAHVLQDSLAHPANRAHLGSSARAVNRVLLAALPATKASQAPAGVLSQRCPIHPRHAIVSMVPAGRMVSVPAIQAGPLPTTGLPARNALPGSFYPLTGTVKFVNLVARSVLTGLEIALPANLGSRKTRTIAPSVSPRPQPQALLAQMVASTAGPRAHLARLFVLRAPEQHPTIVSSVERGK</sequence>
<dbReference type="OrthoDB" id="2795276at2759"/>
<dbReference type="STRING" id="92696.A0A4V6N739"/>
<evidence type="ECO:0000313" key="3">
    <source>
        <dbReference type="Proteomes" id="UP000292702"/>
    </source>
</evidence>